<dbReference type="Gene3D" id="3.40.225.10">
    <property type="entry name" value="Class II aldolase/adducin N-terminal domain"/>
    <property type="match status" value="1"/>
</dbReference>
<feature type="domain" description="Class II aldolase/adducin N-terminal" evidence="2">
    <location>
        <begin position="26"/>
        <end position="207"/>
    </location>
</feature>
<evidence type="ECO:0000313" key="3">
    <source>
        <dbReference type="EMBL" id="MDR6536395.1"/>
    </source>
</evidence>
<accession>A0ABU1ND56</accession>
<dbReference type="InterPro" id="IPR001303">
    <property type="entry name" value="Aldolase_II/adducin_N"/>
</dbReference>
<dbReference type="NCBIfam" id="NF005451">
    <property type="entry name" value="PRK07044.1"/>
    <property type="match status" value="1"/>
</dbReference>
<comment type="similarity">
    <text evidence="1">Belongs to the aldolase class II family.</text>
</comment>
<evidence type="ECO:0000259" key="2">
    <source>
        <dbReference type="SMART" id="SM01007"/>
    </source>
</evidence>
<dbReference type="EMBL" id="JAVDRF010000004">
    <property type="protein sequence ID" value="MDR6536395.1"/>
    <property type="molecule type" value="Genomic_DNA"/>
</dbReference>
<keyword evidence="4" id="KW-1185">Reference proteome</keyword>
<organism evidence="3 4">
    <name type="scientific">Variovorax soli</name>
    <dbReference type="NCBI Taxonomy" id="376815"/>
    <lineage>
        <taxon>Bacteria</taxon>
        <taxon>Pseudomonadati</taxon>
        <taxon>Pseudomonadota</taxon>
        <taxon>Betaproteobacteria</taxon>
        <taxon>Burkholderiales</taxon>
        <taxon>Comamonadaceae</taxon>
        <taxon>Variovorax</taxon>
    </lineage>
</organism>
<reference evidence="3 4" key="1">
    <citation type="submission" date="2023-07" db="EMBL/GenBank/DDBJ databases">
        <title>Sorghum-associated microbial communities from plants grown in Nebraska, USA.</title>
        <authorList>
            <person name="Schachtman D."/>
        </authorList>
    </citation>
    <scope>NUCLEOTIDE SEQUENCE [LARGE SCALE GENOMIC DNA]</scope>
    <source>
        <strain evidence="3 4">DS1781</strain>
    </source>
</reference>
<comment type="caution">
    <text evidence="3">The sequence shown here is derived from an EMBL/GenBank/DDBJ whole genome shotgun (WGS) entry which is preliminary data.</text>
</comment>
<gene>
    <name evidence="3" type="ORF">J2739_002168</name>
</gene>
<evidence type="ECO:0000256" key="1">
    <source>
        <dbReference type="ARBA" id="ARBA00037961"/>
    </source>
</evidence>
<dbReference type="InterPro" id="IPR036409">
    <property type="entry name" value="Aldolase_II/adducin_N_sf"/>
</dbReference>
<protein>
    <submittedName>
        <fullName evidence="3">Ribulose-5-phosphate 4-epimerase/fuculose-1-phosphate aldolase</fullName>
    </submittedName>
</protein>
<dbReference type="PANTHER" id="PTHR10672:SF3">
    <property type="entry name" value="PROTEIN HU-LI TAI SHAO"/>
    <property type="match status" value="1"/>
</dbReference>
<dbReference type="Pfam" id="PF00596">
    <property type="entry name" value="Aldolase_II"/>
    <property type="match status" value="1"/>
</dbReference>
<dbReference type="InterPro" id="IPR051017">
    <property type="entry name" value="Aldolase-II_Adducin_sf"/>
</dbReference>
<evidence type="ECO:0000313" key="4">
    <source>
        <dbReference type="Proteomes" id="UP001184230"/>
    </source>
</evidence>
<name>A0ABU1ND56_9BURK</name>
<dbReference type="Proteomes" id="UP001184230">
    <property type="component" value="Unassembled WGS sequence"/>
</dbReference>
<proteinExistence type="inferred from homology"/>
<dbReference type="PANTHER" id="PTHR10672">
    <property type="entry name" value="ADDUCIN"/>
    <property type="match status" value="1"/>
</dbReference>
<dbReference type="SMART" id="SM01007">
    <property type="entry name" value="Aldolase_II"/>
    <property type="match status" value="1"/>
</dbReference>
<dbReference type="SUPFAM" id="SSF53639">
    <property type="entry name" value="AraD/HMP-PK domain-like"/>
    <property type="match status" value="1"/>
</dbReference>
<dbReference type="RefSeq" id="WP_309901367.1">
    <property type="nucleotide sequence ID" value="NZ_JAVDRF010000004.1"/>
</dbReference>
<sequence length="265" mass="29288">MNDDIARLSSRAMPEGMDAAEWRLRCDLAACYQLTDLHGMSDLASTHISVMLPGPEHHFLVNPLGTLFDEMTASALIKVDLEGRVVQGDPSLLNPAGFIIHSAIHMAQTELVCVMHSHTRANNAIAMQAMGLRPLSQKACVMLDFLGYHDYEGTALDEDERERLVRDLGPEGRVLVLRNHGALTVGRSVAEAFCWMLRLETACQYQIDGQAGGVPLHELSEATIRHTRAQGRKMLGPGGFMEVGTLEWPGLLRKLERERGSSYRT</sequence>